<evidence type="ECO:0000313" key="2">
    <source>
        <dbReference type="Proteomes" id="UP001060215"/>
    </source>
</evidence>
<comment type="caution">
    <text evidence="1">The sequence shown here is derived from an EMBL/GenBank/DDBJ whole genome shotgun (WGS) entry which is preliminary data.</text>
</comment>
<name>A0ACC0FEF5_9ERIC</name>
<keyword evidence="2" id="KW-1185">Reference proteome</keyword>
<dbReference type="EMBL" id="CM045771">
    <property type="protein sequence ID" value="KAI7987148.1"/>
    <property type="molecule type" value="Genomic_DNA"/>
</dbReference>
<proteinExistence type="predicted"/>
<organism evidence="1 2">
    <name type="scientific">Camellia lanceoleosa</name>
    <dbReference type="NCBI Taxonomy" id="1840588"/>
    <lineage>
        <taxon>Eukaryota</taxon>
        <taxon>Viridiplantae</taxon>
        <taxon>Streptophyta</taxon>
        <taxon>Embryophyta</taxon>
        <taxon>Tracheophyta</taxon>
        <taxon>Spermatophyta</taxon>
        <taxon>Magnoliopsida</taxon>
        <taxon>eudicotyledons</taxon>
        <taxon>Gunneridae</taxon>
        <taxon>Pentapetalae</taxon>
        <taxon>asterids</taxon>
        <taxon>Ericales</taxon>
        <taxon>Theaceae</taxon>
        <taxon>Camellia</taxon>
    </lineage>
</organism>
<protein>
    <submittedName>
        <fullName evidence="1">SUPPRESSOR OF ABI3-5</fullName>
    </submittedName>
</protein>
<reference evidence="1 2" key="1">
    <citation type="journal article" date="2022" name="Plant J.">
        <title>Chromosome-level genome of Camellia lanceoleosa provides a valuable resource for understanding genome evolution and self-incompatibility.</title>
        <authorList>
            <person name="Gong W."/>
            <person name="Xiao S."/>
            <person name="Wang L."/>
            <person name="Liao Z."/>
            <person name="Chang Y."/>
            <person name="Mo W."/>
            <person name="Hu G."/>
            <person name="Li W."/>
            <person name="Zhao G."/>
            <person name="Zhu H."/>
            <person name="Hu X."/>
            <person name="Ji K."/>
            <person name="Xiang X."/>
            <person name="Song Q."/>
            <person name="Yuan D."/>
            <person name="Jin S."/>
            <person name="Zhang L."/>
        </authorList>
    </citation>
    <scope>NUCLEOTIDE SEQUENCE [LARGE SCALE GENOMIC DNA]</scope>
    <source>
        <strain evidence="1">SQ_2022a</strain>
    </source>
</reference>
<dbReference type="Proteomes" id="UP001060215">
    <property type="component" value="Chromosome 14"/>
</dbReference>
<accession>A0ACC0FEF5</accession>
<gene>
    <name evidence="1" type="ORF">LOK49_LG13G01761</name>
</gene>
<sequence length="187" mass="20297">MALSLGSSSSGIGSFSILIEPIKVSAPPPQVTEALPADVASSNPTTVGKKGEAGPTNVLVVRGLDENADEEMLCYEFYKHAPIKDLRLVRDKFTHVSRGFAFLHFHTYDAVGWAPKEYNPDNKRPAGGQEPSGGEVAGPKDASSLQSGFVWDEASGYYYDASSGFYYDGNTDSSTKFLWTSKFLWII</sequence>
<evidence type="ECO:0000313" key="1">
    <source>
        <dbReference type="EMBL" id="KAI7987148.1"/>
    </source>
</evidence>